<dbReference type="EnsemblMetazoa" id="AFUN018551-RA">
    <property type="protein sequence ID" value="AFUN018551-PA"/>
    <property type="gene ID" value="AFUN018551"/>
</dbReference>
<feature type="compositionally biased region" description="Basic and acidic residues" evidence="5">
    <location>
        <begin position="177"/>
        <end position="186"/>
    </location>
</feature>
<dbReference type="InterPro" id="IPR037321">
    <property type="entry name" value="KIN17-like"/>
</dbReference>
<dbReference type="AlphaFoldDB" id="A0A4Y0BCT4"/>
<dbReference type="GO" id="GO:0005634">
    <property type="term" value="C:nucleus"/>
    <property type="evidence" value="ECO:0007669"/>
    <property type="project" value="TreeGrafter"/>
</dbReference>
<dbReference type="InterPro" id="IPR014722">
    <property type="entry name" value="Rib_uL2_dom2"/>
</dbReference>
<dbReference type="GO" id="GO:0008270">
    <property type="term" value="F:zinc ion binding"/>
    <property type="evidence" value="ECO:0007669"/>
    <property type="project" value="UniProtKB-KW"/>
</dbReference>
<dbReference type="Gene3D" id="2.30.30.30">
    <property type="match status" value="1"/>
</dbReference>
<dbReference type="FunFam" id="2.30.30.30:FF:000021">
    <property type="entry name" value="DNA/RNA-binding protein KIN17, putative"/>
    <property type="match status" value="1"/>
</dbReference>
<dbReference type="GO" id="GO:0006260">
    <property type="term" value="P:DNA replication"/>
    <property type="evidence" value="ECO:0007669"/>
    <property type="project" value="TreeGrafter"/>
</dbReference>
<dbReference type="CDD" id="cd13155">
    <property type="entry name" value="KOW_KIN17"/>
    <property type="match status" value="1"/>
</dbReference>
<dbReference type="InterPro" id="IPR041330">
    <property type="entry name" value="KN17_SH3"/>
</dbReference>
<dbReference type="InterPro" id="IPR041995">
    <property type="entry name" value="KOW_KIN17"/>
</dbReference>
<evidence type="ECO:0000256" key="4">
    <source>
        <dbReference type="ARBA" id="ARBA00022833"/>
    </source>
</evidence>
<dbReference type="VEuPathDB" id="VectorBase:AFUN2_003190"/>
<dbReference type="SMART" id="SM01253">
    <property type="entry name" value="Kin17_mid"/>
    <property type="match status" value="1"/>
</dbReference>
<dbReference type="Pfam" id="PF25092">
    <property type="entry name" value="SH3_KIN17_C"/>
    <property type="match status" value="1"/>
</dbReference>
<dbReference type="Pfam" id="PF18131">
    <property type="entry name" value="KN17_SH3"/>
    <property type="match status" value="1"/>
</dbReference>
<dbReference type="VEuPathDB" id="VectorBase:AFUN018551"/>
<evidence type="ECO:0000256" key="2">
    <source>
        <dbReference type="ARBA" id="ARBA00022723"/>
    </source>
</evidence>
<dbReference type="Gene3D" id="1.10.10.2030">
    <property type="entry name" value="DNA/RNA-binding protein Kin17, conserved domain"/>
    <property type="match status" value="1"/>
</dbReference>
<dbReference type="InterPro" id="IPR019447">
    <property type="entry name" value="DNA/RNA-bd_Kin17_WH-like_dom"/>
</dbReference>
<dbReference type="PANTHER" id="PTHR12805">
    <property type="entry name" value="KIN17 KIN, ANTIGENIC DETERMINANT OF RECA PROTEIN HOMOLOG"/>
    <property type="match status" value="1"/>
</dbReference>
<evidence type="ECO:0000256" key="5">
    <source>
        <dbReference type="SAM" id="MobiDB-lite"/>
    </source>
</evidence>
<accession>A0A4Y0BCT4</accession>
<sequence>MGKGKAEVGTPKYLANKMKAKGLQKLRWYCQMCEKQCRDENGFKCHTMSESHQRQILLFADNAGRFIDGFSSEFLTGYLQILRRQFGTKRVAANKVYQEYIADRHHLHMNATKWHSLSDFVKYLGRNGHCVADETDKGWFITYIDRDPETLAMQEKMAKKQKMDKDDAERLADFIEEQVRRGKNEEEPSSSGYSELKRENEEETIKIDLKLTGKLPAHTAPTVAIKRPFDLLDDSKKEKKIKASLSSGETKKISALDELIKEEEQKKEKNNRKDYWLAEGIVVKLITRSLGEKYYKEKGVVVEVFEKYRAKIKLLETGEKLKVDQAHLETVIPAVGKQILVLNGGYRGCTAVLKAINTERYSVTIEIASGLLKGRLVSNVAYEDISKLFV</sequence>
<evidence type="ECO:0000313" key="7">
    <source>
        <dbReference type="EnsemblMetazoa" id="AFUN018551-PA"/>
    </source>
</evidence>
<dbReference type="Pfam" id="PF10357">
    <property type="entry name" value="WH_KIN17"/>
    <property type="match status" value="1"/>
</dbReference>
<evidence type="ECO:0000256" key="1">
    <source>
        <dbReference type="ARBA" id="ARBA00008517"/>
    </source>
</evidence>
<dbReference type="Pfam" id="PF25095">
    <property type="entry name" value="C2H2-zf_KIN17"/>
    <property type="match status" value="1"/>
</dbReference>
<dbReference type="Gene3D" id="2.30.30.140">
    <property type="match status" value="1"/>
</dbReference>
<reference evidence="7" key="1">
    <citation type="submission" date="2020-05" db="UniProtKB">
        <authorList>
            <consortium name="EnsemblMetazoa"/>
        </authorList>
    </citation>
    <scope>IDENTIFICATION</scope>
    <source>
        <strain evidence="7">FUMOZ</strain>
    </source>
</reference>
<comment type="similarity">
    <text evidence="1">Belongs to the KIN17 family.</text>
</comment>
<evidence type="ECO:0000256" key="3">
    <source>
        <dbReference type="ARBA" id="ARBA00022771"/>
    </source>
</evidence>
<dbReference type="PANTHER" id="PTHR12805:SF0">
    <property type="entry name" value="DNA_RNA-BINDING PROTEIN KIN17"/>
    <property type="match status" value="1"/>
</dbReference>
<evidence type="ECO:0000259" key="6">
    <source>
        <dbReference type="SMART" id="SM01253"/>
    </source>
</evidence>
<keyword evidence="2" id="KW-0479">Metal-binding</keyword>
<dbReference type="GO" id="GO:0003690">
    <property type="term" value="F:double-stranded DNA binding"/>
    <property type="evidence" value="ECO:0007669"/>
    <property type="project" value="TreeGrafter"/>
</dbReference>
<keyword evidence="3" id="KW-0863">Zinc-finger</keyword>
<name>A0A4Y0BCT4_ANOFN</name>
<dbReference type="FunFam" id="1.10.10.2030:FF:000001">
    <property type="entry name" value="DNA/RNA-binding protein KIN17, putative"/>
    <property type="match status" value="1"/>
</dbReference>
<keyword evidence="4" id="KW-0862">Zinc</keyword>
<organism evidence="7">
    <name type="scientific">Anopheles funestus</name>
    <name type="common">African malaria mosquito</name>
    <dbReference type="NCBI Taxonomy" id="62324"/>
    <lineage>
        <taxon>Eukaryota</taxon>
        <taxon>Metazoa</taxon>
        <taxon>Ecdysozoa</taxon>
        <taxon>Arthropoda</taxon>
        <taxon>Hexapoda</taxon>
        <taxon>Insecta</taxon>
        <taxon>Pterygota</taxon>
        <taxon>Neoptera</taxon>
        <taxon>Endopterygota</taxon>
        <taxon>Diptera</taxon>
        <taxon>Nematocera</taxon>
        <taxon>Culicoidea</taxon>
        <taxon>Culicidae</taxon>
        <taxon>Anophelinae</taxon>
        <taxon>Anopheles</taxon>
    </lineage>
</organism>
<dbReference type="InterPro" id="IPR056767">
    <property type="entry name" value="C2H2-Znf_KIN17"/>
</dbReference>
<proteinExistence type="inferred from homology"/>
<dbReference type="InterPro" id="IPR038254">
    <property type="entry name" value="KIN17_WH-like_sf"/>
</dbReference>
<dbReference type="SUPFAM" id="SSF57667">
    <property type="entry name" value="beta-beta-alpha zinc fingers"/>
    <property type="match status" value="1"/>
</dbReference>
<dbReference type="GO" id="GO:0006974">
    <property type="term" value="P:DNA damage response"/>
    <property type="evidence" value="ECO:0007669"/>
    <property type="project" value="TreeGrafter"/>
</dbReference>
<dbReference type="InterPro" id="IPR036236">
    <property type="entry name" value="Znf_C2H2_sf"/>
</dbReference>
<protein>
    <recommendedName>
        <fullName evidence="6">DNA/RNA-binding protein Kin17 WH-like domain-containing protein</fullName>
    </recommendedName>
</protein>
<dbReference type="STRING" id="62324.A0A4Y0BCT4"/>
<feature type="region of interest" description="Disordered" evidence="5">
    <location>
        <begin position="177"/>
        <end position="199"/>
    </location>
</feature>
<feature type="domain" description="DNA/RNA-binding protein Kin17 WH-like" evidence="6">
    <location>
        <begin position="54"/>
        <end position="180"/>
    </location>
</feature>